<proteinExistence type="predicted"/>
<keyword evidence="3" id="KW-1185">Reference proteome</keyword>
<organism evidence="2 3">
    <name type="scientific">Bradyrhizobium australiense</name>
    <dbReference type="NCBI Taxonomy" id="2721161"/>
    <lineage>
        <taxon>Bacteria</taxon>
        <taxon>Pseudomonadati</taxon>
        <taxon>Pseudomonadota</taxon>
        <taxon>Alphaproteobacteria</taxon>
        <taxon>Hyphomicrobiales</taxon>
        <taxon>Nitrobacteraceae</taxon>
        <taxon>Bradyrhizobium</taxon>
    </lineage>
</organism>
<dbReference type="Proteomes" id="UP000544122">
    <property type="component" value="Unassembled WGS sequence"/>
</dbReference>
<feature type="region of interest" description="Disordered" evidence="1">
    <location>
        <begin position="73"/>
        <end position="100"/>
    </location>
</feature>
<dbReference type="RefSeq" id="WP_171583595.1">
    <property type="nucleotide sequence ID" value="NZ_JAAVLX010000016.1"/>
</dbReference>
<accession>A0A7Y4GYM5</accession>
<dbReference type="EMBL" id="JAAVLX010000016">
    <property type="protein sequence ID" value="NOJ44406.1"/>
    <property type="molecule type" value="Genomic_DNA"/>
</dbReference>
<dbReference type="AlphaFoldDB" id="A0A7Y4GYM5"/>
<evidence type="ECO:0000256" key="1">
    <source>
        <dbReference type="SAM" id="MobiDB-lite"/>
    </source>
</evidence>
<evidence type="ECO:0000313" key="3">
    <source>
        <dbReference type="Proteomes" id="UP000544122"/>
    </source>
</evidence>
<evidence type="ECO:0000313" key="2">
    <source>
        <dbReference type="EMBL" id="NOJ44406.1"/>
    </source>
</evidence>
<reference evidence="2 3" key="1">
    <citation type="submission" date="2020-03" db="EMBL/GenBank/DDBJ databases">
        <title>Bradyrhizobium diversity isolated from nodules of Indigofera sp.</title>
        <authorList>
            <person name="Klepa M."/>
            <person name="Helene L."/>
            <person name="Hungria M."/>
        </authorList>
    </citation>
    <scope>NUCLEOTIDE SEQUENCE [LARGE SCALE GENOMIC DNA]</scope>
    <source>
        <strain evidence="2 3">WSM 1791</strain>
    </source>
</reference>
<protein>
    <submittedName>
        <fullName evidence="2">Uncharacterized protein</fullName>
    </submittedName>
</protein>
<sequence length="100" mass="10477">MSAQSHAWVAAIGSADGRRAIFKSAVRGVVAATAIMAAGCTPATTRVAGIDPADPAARIARVGYRSTVAPYTAWRPSTPAPWRERNDSVAPKPRGNSHEH</sequence>
<gene>
    <name evidence="2" type="ORF">HCN58_33500</name>
</gene>
<name>A0A7Y4GYM5_9BRAD</name>
<comment type="caution">
    <text evidence="2">The sequence shown here is derived from an EMBL/GenBank/DDBJ whole genome shotgun (WGS) entry which is preliminary data.</text>
</comment>